<sequence length="1107" mass="128313">MAHEDNNDDTTSAYSRRFPGTPIQYSESFHPQIQELFESAMQMESKSQKCFVGSCIKSAPCKVTAVVVDLQVILFQWDSCLSRKRKEDNSDIRSYYLLRSRGGDGTYHRLKLPSSKHGYRPETVVTCGEYLIACSSEGLLRLWKVIGKPKLQFEVHLDIIAEAIAVEEQNFSSSDIGIYVLSDSGDIILVSTNKNTGVRRCSKGSYGRLSKVLENAFHAVTFLRDREEGQEWLESSKRVASKIWTFSKKKFVISLFQSHLEKWFVSENGEMCSCMWSLDVEMLKKQQIWYHNKEVISIVDADSFQDRYIACLLAIFWEEQSIHFIVRYRIVLIDTLSDGVPRNFAFQVSIDLESVVDKKMWKRIVSPRLTISGFSSYVLFPFDRKIVISSLALDMDQAQVQQIDSFANWGVDSNPIGLMDALSFVDILAPTECIHWIDSFIGIITKKNCIFRFPGFCAVPLSSSQSEISNDKLHSDVKILCISFSQFIHGFENASKLSAQSLYPSDMDQVVLTFLTLFLDMAGDEYSPMVSERICYKALLFRKFLDFTLLPIWKGGETATIFTRLSRTGKQKLFEYIQRVLIMEQLYELEKSFYIDSEEMNSSNVLSQALKALQEDILPNWTLYDCPSMLEQLVETLQVLIIQSKEKLDSLETLANEISSSGDRICKVVLYRRSLLQLARIFAVIFDTCRSFVLSISSKVQQQWQQKVPLWLHISDWEKALYPLVDFLFTVKDAMQAKEMNIDVEQLVMRLGEFIIALHSNMKSHVHERDIVHDIATRYLNKTIFEVAISYRRYESVLLFLLNNNVSSCFDDDSLLTLFHTIFDRALECSADGDSCWKDFVEFSFTWLEQHGRFCILLSRCENATYRQLLFRYIENGGHPRLYLRWLYYFQAKEYLHAATDLYTYSCLLWEKNEKNSLVNCHTLFSFALLCLKLSMVNDVDWKEDLYRRLYLIKAHKELSEDIQNLLDTKGLVTRYVEESPIDSEKLYERCGIALEIIEKSHLSSEESTRLSDYVWSRSVERELYRWEAILKSSLNDEMKQKQFSELALFRLVVDSAGTTLDEWKERVHRVREENKQNQHHWTMNSSLLSLLSTAVYLAIGNQISNE</sequence>
<reference evidence="2" key="1">
    <citation type="journal article" date="2013" name="Science">
        <title>Gene transfer from bacteria and archaea facilitated evolution of an extremophilic eukaryote.</title>
        <authorList>
            <person name="Schonknecht G."/>
            <person name="Chen W.H."/>
            <person name="Ternes C.M."/>
            <person name="Barbier G.G."/>
            <person name="Shrestha R.P."/>
            <person name="Stanke M."/>
            <person name="Brautigam A."/>
            <person name="Baker B.J."/>
            <person name="Banfield J.F."/>
            <person name="Garavito R.M."/>
            <person name="Carr K."/>
            <person name="Wilkerson C."/>
            <person name="Rensing S.A."/>
            <person name="Gagneul D."/>
            <person name="Dickenson N.E."/>
            <person name="Oesterhelt C."/>
            <person name="Lercher M.J."/>
            <person name="Weber A.P."/>
        </authorList>
    </citation>
    <scope>NUCLEOTIDE SEQUENCE [LARGE SCALE GENOMIC DNA]</scope>
    <source>
        <strain evidence="2">074W</strain>
    </source>
</reference>
<accession>M2W3S2</accession>
<dbReference type="Gene3D" id="2.130.10.10">
    <property type="entry name" value="YVTN repeat-like/Quinoprotein amine dehydrogenase"/>
    <property type="match status" value="1"/>
</dbReference>
<dbReference type="InterPro" id="IPR015943">
    <property type="entry name" value="WD40/YVTN_repeat-like_dom_sf"/>
</dbReference>
<dbReference type="RefSeq" id="XP_005706876.1">
    <property type="nucleotide sequence ID" value="XM_005706819.1"/>
</dbReference>
<protein>
    <submittedName>
        <fullName evidence="1">Uncharacterized protein</fullName>
    </submittedName>
</protein>
<dbReference type="SUPFAM" id="SSF117289">
    <property type="entry name" value="Nucleoporin domain"/>
    <property type="match status" value="1"/>
</dbReference>
<dbReference type="EMBL" id="KB454500">
    <property type="protein sequence ID" value="EME30356.1"/>
    <property type="molecule type" value="Genomic_DNA"/>
</dbReference>
<evidence type="ECO:0000313" key="2">
    <source>
        <dbReference type="Proteomes" id="UP000030680"/>
    </source>
</evidence>
<gene>
    <name evidence="1" type="ORF">Gasu_22650</name>
</gene>
<organism evidence="1 2">
    <name type="scientific">Galdieria sulphuraria</name>
    <name type="common">Red alga</name>
    <dbReference type="NCBI Taxonomy" id="130081"/>
    <lineage>
        <taxon>Eukaryota</taxon>
        <taxon>Rhodophyta</taxon>
        <taxon>Bangiophyceae</taxon>
        <taxon>Galdieriales</taxon>
        <taxon>Galdieriaceae</taxon>
        <taxon>Galdieria</taxon>
    </lineage>
</organism>
<dbReference type="OrthoDB" id="10327109at2759"/>
<name>M2W3S2_GALSU</name>
<dbReference type="GeneID" id="17089090"/>
<dbReference type="Gramene" id="EME30356">
    <property type="protein sequence ID" value="EME30356"/>
    <property type="gene ID" value="Gasu_22650"/>
</dbReference>
<dbReference type="KEGG" id="gsl:Gasu_22650"/>
<dbReference type="Proteomes" id="UP000030680">
    <property type="component" value="Unassembled WGS sequence"/>
</dbReference>
<evidence type="ECO:0000313" key="1">
    <source>
        <dbReference type="EMBL" id="EME30356.1"/>
    </source>
</evidence>
<keyword evidence="2" id="KW-1185">Reference proteome</keyword>
<dbReference type="AlphaFoldDB" id="M2W3S2"/>
<proteinExistence type="predicted"/>